<evidence type="ECO:0000313" key="1">
    <source>
        <dbReference type="EMBL" id="MBR8534424.1"/>
    </source>
</evidence>
<dbReference type="RefSeq" id="WP_212188328.1">
    <property type="nucleotide sequence ID" value="NZ_JAGTAR010000002.1"/>
</dbReference>
<gene>
    <name evidence="1" type="ORF">KDU71_02545</name>
</gene>
<sequence>MAENRANNALAVLGKVNNTQFEDVIHTGTPRPVQRGRCYNFTGHGIEEIHIPATNDVVTYATALDINGNIIDDVAALFSVDKYIVTYGKAIFNIKLWTKATPPTNEEIFQFYHNDFSDLFTWLKADEGSGSIAYKAWSGGVNGTIVDAITVPYEQDMNSIHQYQDIFSWHNEVGYSLKKFYDLRAENYYADDAPPVYLHQVSQFALQNGLGVLYTTRIRKRVPSLGAGAEWGVAYIPPVVGDNKAILTPYPEGIYLSNDSYGASGLSIVKGSTDPNFPNARFEFDAEFFGGQMNLVVRNLIDFLKPLNDKVTEIVSTAGLANNYSNTIYNWYTTTATQAEKDALDATIPNDMDGSKVNYERFYDDLVGGHKGNKISNIANEAIKYTHPTPITGKFTLLQGQIHNNNTSHFATLYSGLEFSIASIAMDYNNLGEENNYMLLKDARLFTLEDILIPRAEDIKLPPFKDVTGGLLDYFGKCQNNADCVNSACYTGNNAGFYRLTETNFTNLTNFEFSFWIQPLSADGVELNLTVVAKYKYSSSSSFQVTRTASSGPIGISVTDDTGATHRIDIIPNASIINNIGAVLKGTVKIYGTTLKGYFNDVLTDSTTMSGNMRIWDGPFTIGATNEGAGVLRNIYNFLQFELKELDIAGNQVKTLSFINFDQPIVDPTNHIAFSKTQSNHATLINGSLANYGRQNVFHDLMVNGFSGGKAGQYVFNITNMKEAFDNGLFTVEFGSGSGHAYRFESNGDLIMSATSSGSFIIKFTERMYYLSYTGDMNLTPKVSYVRWLGSQTATDTYPKSGKPTQSDGRPSISNPGTGFGNILFMAFFNNDTEYTMKSVSLKYDGECIPASVDDPTKDATNNVLQVVQDGKSFLDCGTELLAPRTPDFVQSDINDNILFDINGTPFPQSFASIQGVNDNKFFADVNQKPNGIIRNIRFHKAPLSRNQLDTEKRTTNN</sequence>
<protein>
    <submittedName>
        <fullName evidence="1">Uncharacterized protein</fullName>
    </submittedName>
</protein>
<accession>A0A941F1U6</accession>
<dbReference type="EMBL" id="JAGTAR010000002">
    <property type="protein sequence ID" value="MBR8534424.1"/>
    <property type="molecule type" value="Genomic_DNA"/>
</dbReference>
<organism evidence="1 2">
    <name type="scientific">Carboxylicivirga sediminis</name>
    <dbReference type="NCBI Taxonomy" id="2006564"/>
    <lineage>
        <taxon>Bacteria</taxon>
        <taxon>Pseudomonadati</taxon>
        <taxon>Bacteroidota</taxon>
        <taxon>Bacteroidia</taxon>
        <taxon>Marinilabiliales</taxon>
        <taxon>Marinilabiliaceae</taxon>
        <taxon>Carboxylicivirga</taxon>
    </lineage>
</organism>
<dbReference type="AlphaFoldDB" id="A0A941F1U6"/>
<evidence type="ECO:0000313" key="2">
    <source>
        <dbReference type="Proteomes" id="UP000679220"/>
    </source>
</evidence>
<dbReference type="Proteomes" id="UP000679220">
    <property type="component" value="Unassembled WGS sequence"/>
</dbReference>
<reference evidence="1" key="1">
    <citation type="journal article" date="2018" name="Int. J. Syst. Evol. Microbiol.">
        <title>Carboxylicivirga sediminis sp. nov., isolated from coastal sediment.</title>
        <authorList>
            <person name="Wang F.Q."/>
            <person name="Ren L.H."/>
            <person name="Zou R.J."/>
            <person name="Sun Y.Z."/>
            <person name="Liu X.J."/>
            <person name="Jiang F."/>
            <person name="Liu L.J."/>
        </authorList>
    </citation>
    <scope>NUCLEOTIDE SEQUENCE</scope>
    <source>
        <strain evidence="1">JR1</strain>
    </source>
</reference>
<comment type="caution">
    <text evidence="1">The sequence shown here is derived from an EMBL/GenBank/DDBJ whole genome shotgun (WGS) entry which is preliminary data.</text>
</comment>
<reference evidence="1" key="2">
    <citation type="submission" date="2021-04" db="EMBL/GenBank/DDBJ databases">
        <authorList>
            <person name="Zhang T."/>
            <person name="Zhang Y."/>
            <person name="Lu D."/>
            <person name="Zuo D."/>
            <person name="Du Z."/>
        </authorList>
    </citation>
    <scope>NUCLEOTIDE SEQUENCE</scope>
    <source>
        <strain evidence="1">JR1</strain>
    </source>
</reference>
<proteinExistence type="predicted"/>
<name>A0A941F1U6_9BACT</name>
<keyword evidence="2" id="KW-1185">Reference proteome</keyword>